<feature type="region of interest" description="Disordered" evidence="1">
    <location>
        <begin position="284"/>
        <end position="305"/>
    </location>
</feature>
<dbReference type="InterPro" id="IPR029058">
    <property type="entry name" value="AB_hydrolase_fold"/>
</dbReference>
<reference evidence="2 3" key="1">
    <citation type="submission" date="2019-06" db="EMBL/GenBank/DDBJ databases">
        <authorList>
            <person name="Teng J.L.L."/>
            <person name="Lee H.H."/>
            <person name="Lau S.K.P."/>
            <person name="Woo P.C.Y."/>
        </authorList>
    </citation>
    <scope>NUCLEOTIDE SEQUENCE [LARGE SCALE GENOMIC DNA]</scope>
    <source>
        <strain evidence="2 3">HKU70</strain>
    </source>
</reference>
<organism evidence="2 3">
    <name type="scientific">Tsukamurella sputi</name>
    <dbReference type="NCBI Taxonomy" id="2591848"/>
    <lineage>
        <taxon>Bacteria</taxon>
        <taxon>Bacillati</taxon>
        <taxon>Actinomycetota</taxon>
        <taxon>Actinomycetes</taxon>
        <taxon>Mycobacteriales</taxon>
        <taxon>Tsukamurellaceae</taxon>
        <taxon>Tsukamurella</taxon>
    </lineage>
</organism>
<dbReference type="Pfam" id="PF03583">
    <property type="entry name" value="LIP"/>
    <property type="match status" value="1"/>
</dbReference>
<gene>
    <name evidence="2" type="ORF">FK268_00580</name>
</gene>
<evidence type="ECO:0000313" key="3">
    <source>
        <dbReference type="Proteomes" id="UP000319792"/>
    </source>
</evidence>
<proteinExistence type="predicted"/>
<dbReference type="AlphaFoldDB" id="A0A5C5RSU8"/>
<dbReference type="PANTHER" id="PTHR34853">
    <property type="match status" value="1"/>
</dbReference>
<evidence type="ECO:0000313" key="2">
    <source>
        <dbReference type="EMBL" id="TWS25804.1"/>
    </source>
</evidence>
<dbReference type="PROSITE" id="PS51257">
    <property type="entry name" value="PROKAR_LIPOPROTEIN"/>
    <property type="match status" value="1"/>
</dbReference>
<comment type="caution">
    <text evidence="2">The sequence shown here is derived from an EMBL/GenBank/DDBJ whole genome shotgun (WGS) entry which is preliminary data.</text>
</comment>
<dbReference type="GO" id="GO:0004806">
    <property type="term" value="F:triacylglycerol lipase activity"/>
    <property type="evidence" value="ECO:0007669"/>
    <property type="project" value="InterPro"/>
</dbReference>
<dbReference type="OrthoDB" id="9798122at2"/>
<dbReference type="Gene3D" id="3.40.50.1820">
    <property type="entry name" value="alpha/beta hydrolase"/>
    <property type="match status" value="2"/>
</dbReference>
<keyword evidence="2" id="KW-0378">Hydrolase</keyword>
<dbReference type="GO" id="GO:0016042">
    <property type="term" value="P:lipid catabolic process"/>
    <property type="evidence" value="ECO:0007669"/>
    <property type="project" value="InterPro"/>
</dbReference>
<evidence type="ECO:0000256" key="1">
    <source>
        <dbReference type="SAM" id="MobiDB-lite"/>
    </source>
</evidence>
<dbReference type="RefSeq" id="WP_146430162.1">
    <property type="nucleotide sequence ID" value="NZ_VIGV01000001.1"/>
</dbReference>
<name>A0A5C5RSU8_9ACTN</name>
<reference evidence="2 3" key="2">
    <citation type="submission" date="2019-08" db="EMBL/GenBank/DDBJ databases">
        <title>Tsukamurella conjunctivitidis sp. nov., Tsukamurella assacharolytica sp. nov. and Tsukamurella sputae sp. nov. isolated from patients with conjunctivitis, bacteraemia (lymphoma) and respiratory infection (sputum) in Hong Kong.</title>
        <authorList>
            <person name="Fok K.M.N."/>
            <person name="Fong J.Y.H."/>
        </authorList>
    </citation>
    <scope>NUCLEOTIDE SEQUENCE [LARGE SCALE GENOMIC DNA]</scope>
    <source>
        <strain evidence="2 3">HKU70</strain>
    </source>
</reference>
<dbReference type="Proteomes" id="UP000319792">
    <property type="component" value="Unassembled WGS sequence"/>
</dbReference>
<protein>
    <submittedName>
        <fullName evidence="2">Alpha/beta hydrolase</fullName>
    </submittedName>
</protein>
<accession>A0A5C5RSU8</accession>
<dbReference type="SUPFAM" id="SSF53474">
    <property type="entry name" value="alpha/beta-Hydrolases"/>
    <property type="match status" value="1"/>
</dbReference>
<dbReference type="PIRSF" id="PIRSF029171">
    <property type="entry name" value="Esterase_LipA"/>
    <property type="match status" value="1"/>
</dbReference>
<dbReference type="EMBL" id="VIGV01000001">
    <property type="protein sequence ID" value="TWS25804.1"/>
    <property type="molecule type" value="Genomic_DNA"/>
</dbReference>
<dbReference type="InterPro" id="IPR005152">
    <property type="entry name" value="Lipase_secreted"/>
</dbReference>
<sequence>MQRILRGSICVLVAAVSLSCSDPSGPTPDRSFPSVALGADQQALGSLVDARPAAHASKSLREATSSATDITYTTIGPDGAPVAATGGVYLPTGTPPAGGWPVVAFGHGTTGVRPQCAPTLDEGMFQNLPVVLAALKELRAAVVMPDYLGLGSAGRHPYLNARSHGNDLLGAVRAARRTGAPLSDRTLLLGISQGGRATEAAAELAPTAAPELRIVANAMAVPALSLQFAPLIADGTLNGAQYSILPQLVSGAQASYPDMKTSDVLHGTLLAHADEFTKGCAGTAPKPWIDPSGPSIGPADVRPDGTAESVRASERFLQYLRDNELPQRPNPSIPTLVINGTGDELISPRWTSAAVSRLCAAGVPVEHRERAGGHYAPTDLDDLTAWLFERMSNRAPRSTCPTGARPAG</sequence>
<dbReference type="PANTHER" id="PTHR34853:SF1">
    <property type="entry name" value="LIPASE 5"/>
    <property type="match status" value="1"/>
</dbReference>
<keyword evidence="3" id="KW-1185">Reference proteome</keyword>